<proteinExistence type="inferred from homology"/>
<feature type="transmembrane region" description="Helical" evidence="8">
    <location>
        <begin position="48"/>
        <end position="71"/>
    </location>
</feature>
<keyword evidence="3" id="KW-0813">Transport</keyword>
<name>A0ABZ0I2J1_9GAMM</name>
<feature type="transmembrane region" description="Helical" evidence="8">
    <location>
        <begin position="83"/>
        <end position="102"/>
    </location>
</feature>
<feature type="transmembrane region" description="Helical" evidence="8">
    <location>
        <begin position="204"/>
        <end position="224"/>
    </location>
</feature>
<keyword evidence="6 8" id="KW-1133">Transmembrane helix</keyword>
<feature type="transmembrane region" description="Helical" evidence="8">
    <location>
        <begin position="109"/>
        <end position="128"/>
    </location>
</feature>
<evidence type="ECO:0000256" key="3">
    <source>
        <dbReference type="ARBA" id="ARBA00022448"/>
    </source>
</evidence>
<evidence type="ECO:0000256" key="7">
    <source>
        <dbReference type="ARBA" id="ARBA00023136"/>
    </source>
</evidence>
<gene>
    <name evidence="9" type="ORF">R0135_16580</name>
</gene>
<evidence type="ECO:0000256" key="2">
    <source>
        <dbReference type="ARBA" id="ARBA00009142"/>
    </source>
</evidence>
<keyword evidence="7 8" id="KW-0472">Membrane</keyword>
<dbReference type="EMBL" id="CP136864">
    <property type="protein sequence ID" value="WOJ93380.1"/>
    <property type="molecule type" value="Genomic_DNA"/>
</dbReference>
<comment type="subcellular location">
    <subcellularLocation>
        <location evidence="1 8">Cell membrane</location>
        <topology evidence="1 8">Multi-pass membrane protein</topology>
    </subcellularLocation>
</comment>
<evidence type="ECO:0000256" key="6">
    <source>
        <dbReference type="ARBA" id="ARBA00022989"/>
    </source>
</evidence>
<keyword evidence="10" id="KW-1185">Reference proteome</keyword>
<dbReference type="Proteomes" id="UP001626537">
    <property type="component" value="Chromosome"/>
</dbReference>
<protein>
    <recommendedName>
        <fullName evidence="8">Probable membrane transporter protein</fullName>
    </recommendedName>
</protein>
<dbReference type="Pfam" id="PF01925">
    <property type="entry name" value="TauE"/>
    <property type="match status" value="1"/>
</dbReference>
<dbReference type="InterPro" id="IPR052017">
    <property type="entry name" value="TSUP"/>
</dbReference>
<reference evidence="9 10" key="1">
    <citation type="submission" date="2023-10" db="EMBL/GenBank/DDBJ databases">
        <title>Two novel species belonging to the OM43/NOR5 clade.</title>
        <authorList>
            <person name="Park M."/>
        </authorList>
    </citation>
    <scope>NUCLEOTIDE SEQUENCE [LARGE SCALE GENOMIC DNA]</scope>
    <source>
        <strain evidence="9 10">IMCC43200</strain>
    </source>
</reference>
<feature type="transmembrane region" description="Helical" evidence="8">
    <location>
        <begin position="20"/>
        <end position="41"/>
    </location>
</feature>
<evidence type="ECO:0000256" key="5">
    <source>
        <dbReference type="ARBA" id="ARBA00022692"/>
    </source>
</evidence>
<feature type="transmembrane region" description="Helical" evidence="8">
    <location>
        <begin position="236"/>
        <end position="254"/>
    </location>
</feature>
<feature type="transmembrane region" description="Helical" evidence="8">
    <location>
        <begin position="140"/>
        <end position="166"/>
    </location>
</feature>
<dbReference type="PANTHER" id="PTHR30269:SF37">
    <property type="entry name" value="MEMBRANE TRANSPORTER PROTEIN"/>
    <property type="match status" value="1"/>
</dbReference>
<evidence type="ECO:0000313" key="9">
    <source>
        <dbReference type="EMBL" id="WOJ93380.1"/>
    </source>
</evidence>
<sequence>MIEAIAQTFAEIGVYQMQAIWAALLFASLLRAFTGFGFALAAMPVLALFVAPTEAVVITAGLTLGTSLLSVHRFWPDAPKRPLWPILLFSIAGTAVGAQLLEQISVEQFQLWIGLGVIGACAVLTFYHPSPRAPKRGVPIITGLVSGLMNGAFAIPGPPVIVFAMATQGEARHSRAMLLTYFMLAAAIALCVFALSGYLTFRSLWMFVLGMPAMLIGDRLGHALFARFGTLLYRRIALGVLYAVGISITLKALLA</sequence>
<dbReference type="PANTHER" id="PTHR30269">
    <property type="entry name" value="TRANSMEMBRANE PROTEIN YFCA"/>
    <property type="match status" value="1"/>
</dbReference>
<accession>A0ABZ0I2J1</accession>
<evidence type="ECO:0000256" key="1">
    <source>
        <dbReference type="ARBA" id="ARBA00004651"/>
    </source>
</evidence>
<keyword evidence="4 8" id="KW-1003">Cell membrane</keyword>
<dbReference type="RefSeq" id="WP_407348028.1">
    <property type="nucleotide sequence ID" value="NZ_CP136864.1"/>
</dbReference>
<feature type="transmembrane region" description="Helical" evidence="8">
    <location>
        <begin position="178"/>
        <end position="198"/>
    </location>
</feature>
<dbReference type="InterPro" id="IPR002781">
    <property type="entry name" value="TM_pro_TauE-like"/>
</dbReference>
<keyword evidence="5 8" id="KW-0812">Transmembrane</keyword>
<evidence type="ECO:0000256" key="4">
    <source>
        <dbReference type="ARBA" id="ARBA00022475"/>
    </source>
</evidence>
<evidence type="ECO:0000256" key="8">
    <source>
        <dbReference type="RuleBase" id="RU363041"/>
    </source>
</evidence>
<evidence type="ECO:0000313" key="10">
    <source>
        <dbReference type="Proteomes" id="UP001626537"/>
    </source>
</evidence>
<organism evidence="9 10">
    <name type="scientific">Congregibacter variabilis</name>
    <dbReference type="NCBI Taxonomy" id="3081200"/>
    <lineage>
        <taxon>Bacteria</taxon>
        <taxon>Pseudomonadati</taxon>
        <taxon>Pseudomonadota</taxon>
        <taxon>Gammaproteobacteria</taxon>
        <taxon>Cellvibrionales</taxon>
        <taxon>Halieaceae</taxon>
        <taxon>Congregibacter</taxon>
    </lineage>
</organism>
<comment type="similarity">
    <text evidence="2 8">Belongs to the 4-toluene sulfonate uptake permease (TSUP) (TC 2.A.102) family.</text>
</comment>